<comment type="subcellular location">
    <subcellularLocation>
        <location evidence="1">Membrane</location>
        <topology evidence="1">Multi-pass membrane protein</topology>
    </subcellularLocation>
</comment>
<dbReference type="PROSITE" id="PS50850">
    <property type="entry name" value="MFS"/>
    <property type="match status" value="1"/>
</dbReference>
<dbReference type="InterPro" id="IPR005828">
    <property type="entry name" value="MFS_sugar_transport-like"/>
</dbReference>
<feature type="transmembrane region" description="Helical" evidence="5">
    <location>
        <begin position="185"/>
        <end position="205"/>
    </location>
</feature>
<evidence type="ECO:0000256" key="2">
    <source>
        <dbReference type="ARBA" id="ARBA00022692"/>
    </source>
</evidence>
<feature type="transmembrane region" description="Helical" evidence="5">
    <location>
        <begin position="40"/>
        <end position="59"/>
    </location>
</feature>
<keyword evidence="7" id="KW-1185">Reference proteome</keyword>
<sequence length="332" mass="37241">MEATPSSRRPFIALGCSLSLGIAQNSIGLTAYMVNGNWRVLQFISGALCLLYIPHFWFLEESVRWLLQGYEISKVKDILNKADAINGKILTEEMNDASCISLVVEVERQSVLTLFKTPVIRQRIIIISLCWFAVGLAYYGISLNSNFFAKNPYIIFMFTAAVELPAALLNWWLLQHYPRRLTQSISLALSGAVLLIGGISGIDWLRICSVVLSKFFAKLSIGTVYIYTAELFPTPVRSAAVGIGQVFSLIGAIIVPFIMLLDYAWYLAPIAIMGVPCIISGLLIRLYLPDTKNKPSPDTVEEIEHPYKEFKSSKCDEEDLYLMKDVKQEYNN</sequence>
<organism evidence="7 8">
    <name type="scientific">Saccoglossus kowalevskii</name>
    <name type="common">Acorn worm</name>
    <dbReference type="NCBI Taxonomy" id="10224"/>
    <lineage>
        <taxon>Eukaryota</taxon>
        <taxon>Metazoa</taxon>
        <taxon>Hemichordata</taxon>
        <taxon>Enteropneusta</taxon>
        <taxon>Harrimaniidae</taxon>
        <taxon>Saccoglossus</taxon>
    </lineage>
</organism>
<gene>
    <name evidence="8" type="primary">LOC102806659</name>
</gene>
<dbReference type="InterPro" id="IPR020846">
    <property type="entry name" value="MFS_dom"/>
</dbReference>
<dbReference type="Pfam" id="PF00083">
    <property type="entry name" value="Sugar_tr"/>
    <property type="match status" value="1"/>
</dbReference>
<proteinExistence type="predicted"/>
<keyword evidence="4 5" id="KW-0472">Membrane</keyword>
<dbReference type="SUPFAM" id="SSF103473">
    <property type="entry name" value="MFS general substrate transporter"/>
    <property type="match status" value="1"/>
</dbReference>
<feature type="transmembrane region" description="Helical" evidence="5">
    <location>
        <begin position="153"/>
        <end position="173"/>
    </location>
</feature>
<protein>
    <submittedName>
        <fullName evidence="8">Solute carrier family 22 member 6-B-like</fullName>
    </submittedName>
</protein>
<name>A0ABM0MZW1_SACKO</name>
<dbReference type="Gene3D" id="1.20.1250.20">
    <property type="entry name" value="MFS general substrate transporter like domains"/>
    <property type="match status" value="1"/>
</dbReference>
<evidence type="ECO:0000259" key="6">
    <source>
        <dbReference type="PROSITE" id="PS50850"/>
    </source>
</evidence>
<feature type="domain" description="Major facilitator superfamily (MFS) profile" evidence="6">
    <location>
        <begin position="1"/>
        <end position="292"/>
    </location>
</feature>
<dbReference type="PANTHER" id="PTHR24064">
    <property type="entry name" value="SOLUTE CARRIER FAMILY 22 MEMBER"/>
    <property type="match status" value="1"/>
</dbReference>
<reference evidence="8" key="1">
    <citation type="submission" date="2025-08" db="UniProtKB">
        <authorList>
            <consortium name="RefSeq"/>
        </authorList>
    </citation>
    <scope>IDENTIFICATION</scope>
    <source>
        <tissue evidence="8">Testes</tissue>
    </source>
</reference>
<feature type="transmembrane region" description="Helical" evidence="5">
    <location>
        <begin position="124"/>
        <end position="141"/>
    </location>
</feature>
<feature type="transmembrane region" description="Helical" evidence="5">
    <location>
        <begin position="265"/>
        <end position="288"/>
    </location>
</feature>
<dbReference type="GeneID" id="102806659"/>
<dbReference type="InterPro" id="IPR036259">
    <property type="entry name" value="MFS_trans_sf"/>
</dbReference>
<evidence type="ECO:0000256" key="1">
    <source>
        <dbReference type="ARBA" id="ARBA00004141"/>
    </source>
</evidence>
<feature type="transmembrane region" description="Helical" evidence="5">
    <location>
        <begin position="240"/>
        <end position="259"/>
    </location>
</feature>
<evidence type="ECO:0000256" key="3">
    <source>
        <dbReference type="ARBA" id="ARBA00022989"/>
    </source>
</evidence>
<evidence type="ECO:0000313" key="8">
    <source>
        <dbReference type="RefSeq" id="XP_006825552.1"/>
    </source>
</evidence>
<dbReference type="RefSeq" id="XP_006825552.1">
    <property type="nucleotide sequence ID" value="XM_006825489.1"/>
</dbReference>
<keyword evidence="2 5" id="KW-0812">Transmembrane</keyword>
<evidence type="ECO:0000256" key="4">
    <source>
        <dbReference type="ARBA" id="ARBA00023136"/>
    </source>
</evidence>
<accession>A0ABM0MZW1</accession>
<feature type="transmembrane region" description="Helical" evidence="5">
    <location>
        <begin position="12"/>
        <end position="34"/>
    </location>
</feature>
<evidence type="ECO:0000256" key="5">
    <source>
        <dbReference type="SAM" id="Phobius"/>
    </source>
</evidence>
<evidence type="ECO:0000313" key="7">
    <source>
        <dbReference type="Proteomes" id="UP000694865"/>
    </source>
</evidence>
<keyword evidence="3 5" id="KW-1133">Transmembrane helix</keyword>
<dbReference type="Proteomes" id="UP000694865">
    <property type="component" value="Unplaced"/>
</dbReference>